<dbReference type="InterPro" id="IPR032880">
    <property type="entry name" value="CSC1/OSCA1-like_N"/>
</dbReference>
<dbReference type="Pfam" id="PF13967">
    <property type="entry name" value="RSN1_TM"/>
    <property type="match status" value="1"/>
</dbReference>
<dbReference type="Pfam" id="PF02714">
    <property type="entry name" value="RSN1_7TM"/>
    <property type="match status" value="1"/>
</dbReference>
<comment type="similarity">
    <text evidence="2">Belongs to the CSC1 (TC 1.A.17) family.</text>
</comment>
<name>A0ABR2X4Z5_9FUNG</name>
<accession>A0ABR2X4Z5</accession>
<organism evidence="12 13">
    <name type="scientific">Basidiobolus ranarum</name>
    <dbReference type="NCBI Taxonomy" id="34480"/>
    <lineage>
        <taxon>Eukaryota</taxon>
        <taxon>Fungi</taxon>
        <taxon>Fungi incertae sedis</taxon>
        <taxon>Zoopagomycota</taxon>
        <taxon>Entomophthoromycotina</taxon>
        <taxon>Basidiobolomycetes</taxon>
        <taxon>Basidiobolales</taxon>
        <taxon>Basidiobolaceae</taxon>
        <taxon>Basidiobolus</taxon>
    </lineage>
</organism>
<feature type="transmembrane region" description="Helical" evidence="7">
    <location>
        <begin position="146"/>
        <end position="165"/>
    </location>
</feature>
<feature type="transmembrane region" description="Helical" evidence="7">
    <location>
        <begin position="99"/>
        <end position="120"/>
    </location>
</feature>
<dbReference type="EMBL" id="JASJQH010000003">
    <property type="protein sequence ID" value="KAK9768857.1"/>
    <property type="molecule type" value="Genomic_DNA"/>
</dbReference>
<gene>
    <name evidence="12" type="primary">PHM7_1</name>
    <name evidence="12" type="ORF">K7432_000191</name>
</gene>
<dbReference type="InterPro" id="IPR045122">
    <property type="entry name" value="Csc1-like"/>
</dbReference>
<sequence>MADDQQSEQFKNGYVAPFVTSLLFNLAVAGGFYVAYVIVHRLDDSIYEPRTYMVEKEKRPPKLPKSPIAWLVDVYKTRDKTLLKRIGFDSYVFLRFMRLCLVLFSIMTVLSIVIILPVNYTGEGTATGLNRFNIGNINPAKKKGSFWTHVIFDYIFTGLVLYFINRETSIYIKLRQRYLMSSEHQKDPVASTILVTGIPDELNNVEKLTNVFSLYPGGVKHVYINRDATKLQNDVAQRQTILEKLEQAQSNFIMASLKDPTKTPKRPTHRLGWIPFKGPKIDSIDYYKQELAQLNATILEQQKDPSKFPLKASAFITFHSQIAAHLAVQALAHHKPLVMEGRYLEVDPDEVIWENLNMFSLEKYIRKSIAVALAAGLVILWFFPVTFMSALFNIEELSRLIPPLKPILSWNVTIKGIITGVLPSLGMTILMSLLPIILALLSRYEGLVRDSDIQISVMNKYFFFLIVNVLLVTTLASGIFKVLHNMINNPSSIVKRLAESLPSASTFFMTYVMLNGISGGAKELLQAVPFVLRFVLTFLLPKTPRKLIRLKAMPCIQWGTFFPQHTLVFVIGIVYSTMAPLLLIFVTAYFLIFYFVYHHQFQYVYDSSKFQSGGLLYPRAVNHMFTGLYIYHLTMAGVVGLKEAYPQFILQLILALITVIAQMYGMRGFGPLIEYLPISVVEDPSIIGLMEEQKDQGACTDSPNDMSVYSDSSLINMQHLTRNHLSEKSHHSVAFENHANVYASSGYSTLGSSTRRSKLKAKLPPIYNQGPGSSFLHPALREPVPVVWLPHDILGIADKETYSLEKSGQPATTEGSSVSDNNRKINVSIWTAPSLLHSVHAIPEMPSQNPN</sequence>
<evidence type="ECO:0000256" key="1">
    <source>
        <dbReference type="ARBA" id="ARBA00004141"/>
    </source>
</evidence>
<dbReference type="Pfam" id="PF12621">
    <property type="entry name" value="PHM7_ext"/>
    <property type="match status" value="1"/>
</dbReference>
<feature type="transmembrane region" description="Helical" evidence="7">
    <location>
        <begin position="412"/>
        <end position="441"/>
    </location>
</feature>
<feature type="transmembrane region" description="Helical" evidence="7">
    <location>
        <begin position="461"/>
        <end position="480"/>
    </location>
</feature>
<comment type="caution">
    <text evidence="12">The sequence shown here is derived from an EMBL/GenBank/DDBJ whole genome shotgun (WGS) entry which is preliminary data.</text>
</comment>
<dbReference type="InterPro" id="IPR003864">
    <property type="entry name" value="CSC1/OSCA1-like_7TM"/>
</dbReference>
<evidence type="ECO:0000259" key="9">
    <source>
        <dbReference type="Pfam" id="PF12621"/>
    </source>
</evidence>
<dbReference type="Pfam" id="PF14703">
    <property type="entry name" value="PHM7_cyt"/>
    <property type="match status" value="1"/>
</dbReference>
<keyword evidence="4 7" id="KW-0812">Transmembrane</keyword>
<feature type="transmembrane region" description="Helical" evidence="7">
    <location>
        <begin position="616"/>
        <end position="638"/>
    </location>
</feature>
<evidence type="ECO:0000256" key="5">
    <source>
        <dbReference type="ARBA" id="ARBA00022989"/>
    </source>
</evidence>
<keyword evidence="13" id="KW-1185">Reference proteome</keyword>
<reference evidence="12 13" key="1">
    <citation type="submission" date="2023-04" db="EMBL/GenBank/DDBJ databases">
        <title>Genome of Basidiobolus ranarum AG-B5.</title>
        <authorList>
            <person name="Stajich J.E."/>
            <person name="Carter-House D."/>
            <person name="Gryganskyi A."/>
        </authorList>
    </citation>
    <scope>NUCLEOTIDE SEQUENCE [LARGE SCALE GENOMIC DNA]</scope>
    <source>
        <strain evidence="12 13">AG-B5</strain>
    </source>
</reference>
<evidence type="ECO:0000256" key="6">
    <source>
        <dbReference type="ARBA" id="ARBA00023136"/>
    </source>
</evidence>
<protein>
    <submittedName>
        <fullName evidence="12">Phosphate metabolism protein 7</fullName>
    </submittedName>
</protein>
<feature type="transmembrane region" description="Helical" evidence="7">
    <location>
        <begin position="14"/>
        <end position="39"/>
    </location>
</feature>
<comment type="subcellular location">
    <subcellularLocation>
        <location evidence="1">Membrane</location>
        <topology evidence="1">Multi-pass membrane protein</topology>
    </subcellularLocation>
</comment>
<evidence type="ECO:0000256" key="2">
    <source>
        <dbReference type="ARBA" id="ARBA00007779"/>
    </source>
</evidence>
<evidence type="ECO:0000259" key="11">
    <source>
        <dbReference type="Pfam" id="PF14703"/>
    </source>
</evidence>
<keyword evidence="3" id="KW-0813">Transport</keyword>
<feature type="domain" description="10TM putative phosphate transporter extracellular tail" evidence="9">
    <location>
        <begin position="772"/>
        <end position="823"/>
    </location>
</feature>
<feature type="domain" description="CSC1/OSCA1-like 7TM region" evidence="8">
    <location>
        <begin position="367"/>
        <end position="638"/>
    </location>
</feature>
<feature type="domain" description="CSC1/OSCA1-like N-terminal transmembrane" evidence="10">
    <location>
        <begin position="18"/>
        <end position="167"/>
    </location>
</feature>
<dbReference type="PANTHER" id="PTHR13018">
    <property type="entry name" value="PROBABLE MEMBRANE PROTEIN DUF221-RELATED"/>
    <property type="match status" value="1"/>
</dbReference>
<feature type="transmembrane region" description="Helical" evidence="7">
    <location>
        <begin position="369"/>
        <end position="392"/>
    </location>
</feature>
<evidence type="ECO:0000259" key="8">
    <source>
        <dbReference type="Pfam" id="PF02714"/>
    </source>
</evidence>
<evidence type="ECO:0000259" key="10">
    <source>
        <dbReference type="Pfam" id="PF13967"/>
    </source>
</evidence>
<evidence type="ECO:0000256" key="7">
    <source>
        <dbReference type="SAM" id="Phobius"/>
    </source>
</evidence>
<evidence type="ECO:0000313" key="12">
    <source>
        <dbReference type="EMBL" id="KAK9768857.1"/>
    </source>
</evidence>
<evidence type="ECO:0000256" key="3">
    <source>
        <dbReference type="ARBA" id="ARBA00022448"/>
    </source>
</evidence>
<feature type="transmembrane region" description="Helical" evidence="7">
    <location>
        <begin position="644"/>
        <end position="664"/>
    </location>
</feature>
<evidence type="ECO:0000313" key="13">
    <source>
        <dbReference type="Proteomes" id="UP001479436"/>
    </source>
</evidence>
<proteinExistence type="inferred from homology"/>
<keyword evidence="5 7" id="KW-1133">Transmembrane helix</keyword>
<feature type="domain" description="CSC1/OSCA1-like cytosolic" evidence="11">
    <location>
        <begin position="191"/>
        <end position="355"/>
    </location>
</feature>
<dbReference type="Proteomes" id="UP001479436">
    <property type="component" value="Unassembled WGS sequence"/>
</dbReference>
<dbReference type="InterPro" id="IPR022257">
    <property type="entry name" value="PHM7_ext"/>
</dbReference>
<evidence type="ECO:0000256" key="4">
    <source>
        <dbReference type="ARBA" id="ARBA00022692"/>
    </source>
</evidence>
<dbReference type="InterPro" id="IPR027815">
    <property type="entry name" value="CSC1/OSCA1-like_cyt"/>
</dbReference>
<feature type="transmembrane region" description="Helical" evidence="7">
    <location>
        <begin position="567"/>
        <end position="596"/>
    </location>
</feature>
<feature type="transmembrane region" description="Helical" evidence="7">
    <location>
        <begin position="524"/>
        <end position="541"/>
    </location>
</feature>
<dbReference type="PANTHER" id="PTHR13018:SF139">
    <property type="entry name" value="PHOSPHATE METABOLISM PROTEIN 7"/>
    <property type="match status" value="1"/>
</dbReference>
<keyword evidence="6 7" id="KW-0472">Membrane</keyword>